<evidence type="ECO:0000256" key="1">
    <source>
        <dbReference type="ARBA" id="ARBA00022603"/>
    </source>
</evidence>
<dbReference type="InterPro" id="IPR019257">
    <property type="entry name" value="MeTrfase_dom"/>
</dbReference>
<dbReference type="STRING" id="1121001.SAMN02745857_00435"/>
<dbReference type="NCBIfam" id="TIGR03438">
    <property type="entry name" value="egtD_ergothio"/>
    <property type="match status" value="1"/>
</dbReference>
<dbReference type="GO" id="GO:0032259">
    <property type="term" value="P:methylation"/>
    <property type="evidence" value="ECO:0007669"/>
    <property type="project" value="UniProtKB-KW"/>
</dbReference>
<evidence type="ECO:0000259" key="3">
    <source>
        <dbReference type="Pfam" id="PF10017"/>
    </source>
</evidence>
<dbReference type="Gene3D" id="3.40.50.150">
    <property type="entry name" value="Vaccinia Virus protein VP39"/>
    <property type="match status" value="1"/>
</dbReference>
<dbReference type="OrthoDB" id="5289726at2"/>
<gene>
    <name evidence="4" type="ORF">SAMN02745857_00435</name>
</gene>
<dbReference type="GO" id="GO:0008168">
    <property type="term" value="F:methyltransferase activity"/>
    <property type="evidence" value="ECO:0007669"/>
    <property type="project" value="UniProtKB-KW"/>
</dbReference>
<dbReference type="EMBL" id="FWXD01000002">
    <property type="protein sequence ID" value="SMC17940.1"/>
    <property type="molecule type" value="Genomic_DNA"/>
</dbReference>
<keyword evidence="1 4" id="KW-0489">Methyltransferase</keyword>
<name>A0A1W1X2F3_9NEIS</name>
<dbReference type="InterPro" id="IPR051128">
    <property type="entry name" value="EgtD_Methyltrsf_superfamily"/>
</dbReference>
<dbReference type="Pfam" id="PF10017">
    <property type="entry name" value="Methyltransf_33"/>
    <property type="match status" value="1"/>
</dbReference>
<dbReference type="Proteomes" id="UP000192761">
    <property type="component" value="Unassembled WGS sequence"/>
</dbReference>
<keyword evidence="2 4" id="KW-0808">Transferase</keyword>
<reference evidence="4 5" key="1">
    <citation type="submission" date="2017-04" db="EMBL/GenBank/DDBJ databases">
        <authorList>
            <person name="Afonso C.L."/>
            <person name="Miller P.J."/>
            <person name="Scott M.A."/>
            <person name="Spackman E."/>
            <person name="Goraichik I."/>
            <person name="Dimitrov K.M."/>
            <person name="Suarez D.L."/>
            <person name="Swayne D.E."/>
        </authorList>
    </citation>
    <scope>NUCLEOTIDE SEQUENCE [LARGE SCALE GENOMIC DNA]</scope>
    <source>
        <strain evidence="4 5">DSM 23236</strain>
    </source>
</reference>
<protein>
    <submittedName>
        <fullName evidence="4">Dimethylhistidine N-methyltransferase</fullName>
    </submittedName>
</protein>
<dbReference type="RefSeq" id="WP_084088905.1">
    <property type="nucleotide sequence ID" value="NZ_FWXD01000002.1"/>
</dbReference>
<dbReference type="InterPro" id="IPR035094">
    <property type="entry name" value="EgtD"/>
</dbReference>
<dbReference type="PANTHER" id="PTHR43397">
    <property type="entry name" value="ERGOTHIONEINE BIOSYNTHESIS PROTEIN 1"/>
    <property type="match status" value="1"/>
</dbReference>
<evidence type="ECO:0000256" key="2">
    <source>
        <dbReference type="ARBA" id="ARBA00022679"/>
    </source>
</evidence>
<organism evidence="4 5">
    <name type="scientific">Andreprevotia lacus DSM 23236</name>
    <dbReference type="NCBI Taxonomy" id="1121001"/>
    <lineage>
        <taxon>Bacteria</taxon>
        <taxon>Pseudomonadati</taxon>
        <taxon>Pseudomonadota</taxon>
        <taxon>Betaproteobacteria</taxon>
        <taxon>Neisseriales</taxon>
        <taxon>Chitinibacteraceae</taxon>
        <taxon>Andreprevotia</taxon>
    </lineage>
</organism>
<keyword evidence="5" id="KW-1185">Reference proteome</keyword>
<dbReference type="PANTHER" id="PTHR43397:SF1">
    <property type="entry name" value="ERGOTHIONEINE BIOSYNTHESIS PROTEIN 1"/>
    <property type="match status" value="1"/>
</dbReference>
<feature type="domain" description="Histidine-specific methyltransferase SAM-dependent" evidence="3">
    <location>
        <begin position="45"/>
        <end position="342"/>
    </location>
</feature>
<sequence length="349" mass="37883">MSALLSKLLDAGSARPGFVPMEEARAAPELHLHALESPGERLQGLLAGLLAEPAQISPKFFYDAQGCAIYSAICELAEYYPTRTEAAIFAQYRREIAACLPCGAQWVDLGCGDGAKAWGWLDVAGASRYIGVDIAQDWLAATLQAGHKRFPHVGFAGVVTDFTRPFSIVQLLMRHPEHAPVFFYPGSSIGNFEPEHALGMLRTMCEHLGCEGRLLIGVDAPKPRDALEAAYDDALGITAAFNLNVLRVVNRELGCALQPQDFRHRAVYNEAAERIEMHLVAQRSLQLNLAGVVRHFAAGEAIVTEHSYKYTPARFAALLAEAGFGTVQRWSDGQGWFNVYVAAPAGACA</sequence>
<dbReference type="SUPFAM" id="SSF53335">
    <property type="entry name" value="S-adenosyl-L-methionine-dependent methyltransferases"/>
    <property type="match status" value="1"/>
</dbReference>
<evidence type="ECO:0000313" key="4">
    <source>
        <dbReference type="EMBL" id="SMC17940.1"/>
    </source>
</evidence>
<accession>A0A1W1X2F3</accession>
<evidence type="ECO:0000313" key="5">
    <source>
        <dbReference type="Proteomes" id="UP000192761"/>
    </source>
</evidence>
<proteinExistence type="predicted"/>
<dbReference type="PIRSF" id="PIRSF018005">
    <property type="entry name" value="UCP018005"/>
    <property type="match status" value="1"/>
</dbReference>
<dbReference type="AlphaFoldDB" id="A0A1W1X2F3"/>
<dbReference type="InterPro" id="IPR029063">
    <property type="entry name" value="SAM-dependent_MTases_sf"/>
</dbReference>
<dbReference type="InterPro" id="IPR017804">
    <property type="entry name" value="MeTrfase_EgtD-like"/>
</dbReference>